<organism evidence="1">
    <name type="scientific">Schlesneria paludicola</name>
    <dbReference type="NCBI Taxonomy" id="360056"/>
    <lineage>
        <taxon>Bacteria</taxon>
        <taxon>Pseudomonadati</taxon>
        <taxon>Planctomycetota</taxon>
        <taxon>Planctomycetia</taxon>
        <taxon>Planctomycetales</taxon>
        <taxon>Planctomycetaceae</taxon>
        <taxon>Schlesneria</taxon>
    </lineage>
</organism>
<comment type="caution">
    <text evidence="1">The sequence shown here is derived from an EMBL/GenBank/DDBJ whole genome shotgun (WGS) entry which is preliminary data.</text>
</comment>
<sequence>MTTSTSPRHTLAAQILDRIDQIVRQAHAETRPLEVEPYRSQLFELFVAADGAGATRAGADPDLTADGLCRALGERWGLAAAARGAFAEQTPLPPASMSQMRLLWSLLRMWMEWTYAWERWEEFHRAAEE</sequence>
<evidence type="ECO:0000313" key="1">
    <source>
        <dbReference type="EMBL" id="HGT39016.1"/>
    </source>
</evidence>
<gene>
    <name evidence="1" type="ORF">ENS64_07095</name>
</gene>
<dbReference type="AlphaFoldDB" id="A0A7C4LKR0"/>
<accession>A0A7C4LKR0</accession>
<name>A0A7C4LKR0_9PLAN</name>
<reference evidence="1" key="1">
    <citation type="journal article" date="2020" name="mSystems">
        <title>Genome- and Community-Level Interaction Insights into Carbon Utilization and Element Cycling Functions of Hydrothermarchaeota in Hydrothermal Sediment.</title>
        <authorList>
            <person name="Zhou Z."/>
            <person name="Liu Y."/>
            <person name="Xu W."/>
            <person name="Pan J."/>
            <person name="Luo Z.H."/>
            <person name="Li M."/>
        </authorList>
    </citation>
    <scope>NUCLEOTIDE SEQUENCE [LARGE SCALE GENOMIC DNA]</scope>
    <source>
        <strain evidence="1">SpSt-508</strain>
    </source>
</reference>
<protein>
    <submittedName>
        <fullName evidence="1">Uncharacterized protein</fullName>
    </submittedName>
</protein>
<dbReference type="EMBL" id="DSVQ01000012">
    <property type="protein sequence ID" value="HGT39016.1"/>
    <property type="molecule type" value="Genomic_DNA"/>
</dbReference>
<proteinExistence type="predicted"/>